<gene>
    <name evidence="3" type="ORF">EHS24_004646</name>
</gene>
<reference evidence="3 4" key="1">
    <citation type="submission" date="2018-11" db="EMBL/GenBank/DDBJ databases">
        <title>Genome sequence of Apiotrichum porosum DSM 27194.</title>
        <authorList>
            <person name="Aliyu H."/>
            <person name="Gorte O."/>
            <person name="Ochsenreither K."/>
        </authorList>
    </citation>
    <scope>NUCLEOTIDE SEQUENCE [LARGE SCALE GENOMIC DNA]</scope>
    <source>
        <strain evidence="3 4">DSM 27194</strain>
    </source>
</reference>
<dbReference type="AlphaFoldDB" id="A0A427Y5P4"/>
<feature type="compositionally biased region" description="Polar residues" evidence="1">
    <location>
        <begin position="796"/>
        <end position="812"/>
    </location>
</feature>
<dbReference type="EMBL" id="RSCE01000002">
    <property type="protein sequence ID" value="RSH86396.1"/>
    <property type="molecule type" value="Genomic_DNA"/>
</dbReference>
<organism evidence="3 4">
    <name type="scientific">Apiotrichum porosum</name>
    <dbReference type="NCBI Taxonomy" id="105984"/>
    <lineage>
        <taxon>Eukaryota</taxon>
        <taxon>Fungi</taxon>
        <taxon>Dikarya</taxon>
        <taxon>Basidiomycota</taxon>
        <taxon>Agaricomycotina</taxon>
        <taxon>Tremellomycetes</taxon>
        <taxon>Trichosporonales</taxon>
        <taxon>Trichosporonaceae</taxon>
        <taxon>Apiotrichum</taxon>
    </lineage>
</organism>
<keyword evidence="2" id="KW-0472">Membrane</keyword>
<evidence type="ECO:0000313" key="4">
    <source>
        <dbReference type="Proteomes" id="UP000279236"/>
    </source>
</evidence>
<evidence type="ECO:0000256" key="1">
    <source>
        <dbReference type="SAM" id="MobiDB-lite"/>
    </source>
</evidence>
<keyword evidence="4" id="KW-1185">Reference proteome</keyword>
<dbReference type="Proteomes" id="UP000279236">
    <property type="component" value="Unassembled WGS sequence"/>
</dbReference>
<accession>A0A427Y5P4</accession>
<evidence type="ECO:0000256" key="2">
    <source>
        <dbReference type="SAM" id="Phobius"/>
    </source>
</evidence>
<name>A0A427Y5P4_9TREE</name>
<feature type="compositionally biased region" description="Low complexity" evidence="1">
    <location>
        <begin position="842"/>
        <end position="872"/>
    </location>
</feature>
<dbReference type="STRING" id="105984.A0A427Y5P4"/>
<dbReference type="OrthoDB" id="2596619at2759"/>
<protein>
    <submittedName>
        <fullName evidence="3">Uncharacterized protein</fullName>
    </submittedName>
</protein>
<feature type="transmembrane region" description="Helical" evidence="2">
    <location>
        <begin position="26"/>
        <end position="46"/>
    </location>
</feature>
<dbReference type="RefSeq" id="XP_028479181.1">
    <property type="nucleotide sequence ID" value="XM_028620209.1"/>
</dbReference>
<evidence type="ECO:0000313" key="3">
    <source>
        <dbReference type="EMBL" id="RSH86396.1"/>
    </source>
</evidence>
<keyword evidence="2" id="KW-0812">Transmembrane</keyword>
<proteinExistence type="predicted"/>
<keyword evidence="2" id="KW-1133">Transmembrane helix</keyword>
<feature type="region of interest" description="Disordered" evidence="1">
    <location>
        <begin position="425"/>
        <end position="482"/>
    </location>
</feature>
<dbReference type="GeneID" id="39589189"/>
<sequence length="1157" mass="117519">MKDKAADWLGDHPAAHHLRGKRWLEILGSVLLSLGVLGLIGVWAAATEGYESTSEFSPNFNLTDNDHWYSDFIPGRTGQLCQPAFINTGSQFYTTNGIFLWEMGKAFNVSGVAANGNNDTMVNFNGTLKQYADNKLDHCDVSGMAIDMDLMQASIRVQLYATCIDPKWPALLHSQTTFSVDQSRLLDPSLWFNEYLVANNSNGSSISSSLNDLAEDLWNRQRAVYLRGSEVLPTIRGLRLLSDRNCAMETENKTTCYESAVTYNNESVGFFMTPNLTITTVTNDTVDWNITTNNFIQALFAAARYDFGINMTNNLFSNGQARSSVIQTVDNVDNSTTLMNSLTGAMAFLDAPVYPQSTVSRIQTSYLCVVMKMKPPATFVMSVLGFTLAIFGAAFAVAVAAVKFLTGKHFGVPVVDRTIHAVTSRLSSSTHRRGASGGSAVGNKGASSDEYSRSAADSTPAPSTYIGGHAKEGSGSEMLYSTPLNDKSRALGGSDTASSMTLKDRFSSFGSLSKFTDRGASSAANSPATGLASLPFADKFSGFIPSDAAAGLVAGGAAGGLTAAAAGHFAGGSGDEEKALAAGAGAGGLTANMTSEPWGFAKGMMPASMQNMVPANIQGMVPANLQGMVPANLQGMVPANMQNMAANVQGMVPANMQNMAANVQGMVPANVQGMVPAGVAGGLAGAAPANVRNMVPTQASDVFASAQSATAAGGVADLSDRAAAISGLPAQAQNMASNGWGSVGTTAAGVAAAGAAGVAGFAAASHFGKDQPQTTPAPVASPVANAMTQLPVDPATAQTAAVETAPSNQLGAAQNLDPMLNRKASTGSGLSRRVSPPPPISIPAAQTAATTEVAANGTTFATPASPTASGPPVFSPKQPTRAAATSAGPPLLSPKTPTVASPTAPGAPVSARSVPAVAQNEVAAQAPVQAVPAPVSQVPAQAPAFGTAALGAGVAGVAGVGAATLAANSDNSSVQPNASKAVAEPAHAAIAEPAAANVASGPFNVAGIVDPATQAVSNATTSANTFVAGIPQQVSAAVPAQFSSNMPSMPTSVSSIPTQANTQVSSITGLVNDKVAAAPTFISNQTSNIPTLPSASSYTDTLTSTFNDASTTASTQLQGHASNLTGMLNGATATAQTAVQTAEDKVKASASGFLGNL</sequence>
<feature type="region of interest" description="Disordered" evidence="1">
    <location>
        <begin position="794"/>
        <end position="907"/>
    </location>
</feature>
<feature type="transmembrane region" description="Helical" evidence="2">
    <location>
        <begin position="379"/>
        <end position="402"/>
    </location>
</feature>
<comment type="caution">
    <text evidence="3">The sequence shown here is derived from an EMBL/GenBank/DDBJ whole genome shotgun (WGS) entry which is preliminary data.</text>
</comment>